<gene>
    <name evidence="2" type="ORF">M124_2170</name>
</gene>
<proteinExistence type="predicted"/>
<protein>
    <submittedName>
        <fullName evidence="2">Glycosyl transferases group 1 family protein</fullName>
    </submittedName>
</protein>
<comment type="caution">
    <text evidence="2">The sequence shown here is derived from an EMBL/GenBank/DDBJ whole genome shotgun (WGS) entry which is preliminary data.</text>
</comment>
<evidence type="ECO:0000259" key="1">
    <source>
        <dbReference type="Pfam" id="PF13439"/>
    </source>
</evidence>
<dbReference type="PATRIC" id="fig|1339315.3.peg.2885"/>
<feature type="domain" description="Glycosyltransferase subfamily 4-like N-terminal" evidence="1">
    <location>
        <begin position="14"/>
        <end position="167"/>
    </location>
</feature>
<keyword evidence="2" id="KW-0808">Transferase</keyword>
<dbReference type="SUPFAM" id="SSF53756">
    <property type="entry name" value="UDP-Glycosyltransferase/glycogen phosphorylase"/>
    <property type="match status" value="1"/>
</dbReference>
<dbReference type="Pfam" id="PF13439">
    <property type="entry name" value="Glyco_transf_4"/>
    <property type="match status" value="1"/>
</dbReference>
<dbReference type="Proteomes" id="UP000020529">
    <property type="component" value="Unassembled WGS sequence"/>
</dbReference>
<accession>A0A015SPC1</accession>
<sequence length="362" mass="41834">MKRITCFTSNLTGGGAEHQLTILSNLLAEKGYDVTIVTYNNIPDHYVLDKRIKRILLNVDGKNNIIKQLIISKFFFTHKTDCIISYRSVPNFILLLPLFITRKPKIIVSERNTTIVPSFREIINYNILYNRADHVVPNSHTQAKYLKGLNKKWKDRITTITNYTDVEEYSVKPVPKSTEVIKIGVFARLFPQKNYERFCFMLSKLKTFSDRQFCVYWYGDKKEGEFIKGSIHIHQLIEEYHIADVLKVKEAVSNVADYMNQFHAMCLPSLYEGFSNSISEYICCGKAVLCSDVSDNHIMVHDGVNGFLFAPTDVNSMCDAFCKFFQLTQKQIIEMGVNSRQIAETLFDKDNFINSYVRLIED</sequence>
<dbReference type="RefSeq" id="WP_022347464.1">
    <property type="nucleotide sequence ID" value="NZ_JGCY01000323.1"/>
</dbReference>
<dbReference type="EMBL" id="JGCY01000323">
    <property type="protein sequence ID" value="EXY74074.1"/>
    <property type="molecule type" value="Genomic_DNA"/>
</dbReference>
<organism evidence="2 3">
    <name type="scientific">Bacteroides fragilis str. 3988T(B)14</name>
    <dbReference type="NCBI Taxonomy" id="1339315"/>
    <lineage>
        <taxon>Bacteria</taxon>
        <taxon>Pseudomonadati</taxon>
        <taxon>Bacteroidota</taxon>
        <taxon>Bacteroidia</taxon>
        <taxon>Bacteroidales</taxon>
        <taxon>Bacteroidaceae</taxon>
        <taxon>Bacteroides</taxon>
    </lineage>
</organism>
<name>A0A015SPC1_BACFG</name>
<dbReference type="Gene3D" id="3.40.50.2000">
    <property type="entry name" value="Glycogen Phosphorylase B"/>
    <property type="match status" value="2"/>
</dbReference>
<dbReference type="InterPro" id="IPR028098">
    <property type="entry name" value="Glyco_trans_4-like_N"/>
</dbReference>
<dbReference type="GO" id="GO:0016757">
    <property type="term" value="F:glycosyltransferase activity"/>
    <property type="evidence" value="ECO:0007669"/>
    <property type="project" value="UniProtKB-ARBA"/>
</dbReference>
<dbReference type="AlphaFoldDB" id="A0A015SPC1"/>
<evidence type="ECO:0000313" key="2">
    <source>
        <dbReference type="EMBL" id="EXY74074.1"/>
    </source>
</evidence>
<dbReference type="Pfam" id="PF13692">
    <property type="entry name" value="Glyco_trans_1_4"/>
    <property type="match status" value="1"/>
</dbReference>
<evidence type="ECO:0000313" key="3">
    <source>
        <dbReference type="Proteomes" id="UP000020529"/>
    </source>
</evidence>
<dbReference type="PANTHER" id="PTHR12526:SF630">
    <property type="entry name" value="GLYCOSYLTRANSFERASE"/>
    <property type="match status" value="1"/>
</dbReference>
<dbReference type="PANTHER" id="PTHR12526">
    <property type="entry name" value="GLYCOSYLTRANSFERASE"/>
    <property type="match status" value="1"/>
</dbReference>
<reference evidence="2 3" key="1">
    <citation type="submission" date="2014-02" db="EMBL/GenBank/DDBJ databases">
        <authorList>
            <person name="Sears C."/>
            <person name="Carroll K."/>
            <person name="Sack B.R."/>
            <person name="Qadri F."/>
            <person name="Myers L.L."/>
            <person name="Chung G.-T."/>
            <person name="Escheverria P."/>
            <person name="Fraser C.M."/>
            <person name="Sadzewicz L."/>
            <person name="Shefchek K.A."/>
            <person name="Tallon L."/>
            <person name="Das S.P."/>
            <person name="Daugherty S."/>
            <person name="Mongodin E.F."/>
        </authorList>
    </citation>
    <scope>NUCLEOTIDE SEQUENCE [LARGE SCALE GENOMIC DNA]</scope>
    <source>
        <strain evidence="3">3988T(B)14</strain>
    </source>
</reference>